<dbReference type="GO" id="GO:0010427">
    <property type="term" value="F:abscisic acid binding"/>
    <property type="evidence" value="ECO:0007669"/>
    <property type="project" value="TreeGrafter"/>
</dbReference>
<reference evidence="6" key="2">
    <citation type="submission" date="2013-12" db="EMBL/GenBank/DDBJ databases">
        <authorList>
            <person name="Yu Y."/>
            <person name="Lee S."/>
            <person name="de Baynast K."/>
            <person name="Wissotski M."/>
            <person name="Liu L."/>
            <person name="Talag J."/>
            <person name="Goicoechea J."/>
            <person name="Angelova A."/>
            <person name="Jetty R."/>
            <person name="Kudrna D."/>
            <person name="Golser W."/>
            <person name="Rivera L."/>
            <person name="Zhang J."/>
            <person name="Wing R."/>
        </authorList>
    </citation>
    <scope>NUCLEOTIDE SEQUENCE</scope>
</reference>
<keyword evidence="3" id="KW-0539">Nucleus</keyword>
<dbReference type="InterPro" id="IPR050279">
    <property type="entry name" value="Plant_def-hormone_signal"/>
</dbReference>
<dbReference type="CDD" id="cd07816">
    <property type="entry name" value="Bet_v1-like"/>
    <property type="match status" value="2"/>
</dbReference>
<reference evidence="5 6" key="1">
    <citation type="submission" date="2012-08" db="EMBL/GenBank/DDBJ databases">
        <title>Oryza genome evolution.</title>
        <authorList>
            <person name="Wing R.A."/>
        </authorList>
    </citation>
    <scope>NUCLEOTIDE SEQUENCE</scope>
</reference>
<evidence type="ECO:0000256" key="3">
    <source>
        <dbReference type="ARBA" id="ARBA00023242"/>
    </source>
</evidence>
<dbReference type="STRING" id="77586.A0A0D9Y077"/>
<dbReference type="Gene3D" id="3.30.530.20">
    <property type="match status" value="2"/>
</dbReference>
<dbReference type="GO" id="GO:0009738">
    <property type="term" value="P:abscisic acid-activated signaling pathway"/>
    <property type="evidence" value="ECO:0007669"/>
    <property type="project" value="TreeGrafter"/>
</dbReference>
<comment type="subcellular location">
    <subcellularLocation>
        <location evidence="1">Nucleus</location>
    </subcellularLocation>
</comment>
<evidence type="ECO:0000256" key="2">
    <source>
        <dbReference type="ARBA" id="ARBA00009744"/>
    </source>
</evidence>
<proteinExistence type="inferred from homology"/>
<dbReference type="FunFam" id="3.30.530.20:FF:000030">
    <property type="entry name" value="Pathogenesis-related protein 10"/>
    <property type="match status" value="2"/>
</dbReference>
<accession>A0A0D9Y077</accession>
<evidence type="ECO:0000313" key="5">
    <source>
        <dbReference type="EnsemblPlants" id="LPERR12G12580.2"/>
    </source>
</evidence>
<dbReference type="HOGENOM" id="CLU_1009637_0_0_1"/>
<sequence length="338" mass="36632">MDISVVEVTGRPLMAPSCISDERAVAVSAERFWKVFSDPPSWPKVCAGFFDAIEVEGDGGPGTINILKFNPAIKNGSYKTRVVARDNTAHFLKSEVLDVPIGRAGKLKSQLTETNLEATGASSCMVKLKVEYEREDGSLFSPEQEKIVLDGYFGMYKMIEDYLIAHPAEYLKVAARSPPMAPVCISDERAVAVSVERMWNVFSDRPAMPKICAGLVDAIEVEGDGGPGTISTMTLNPAAEGGGLYKTRVVACDNTAHVLKLEVLDVPVGKVDKLKSHSTQTKLEAVSANSCVAKVTVEYELEDGGSLSPEKEKIILDGYYGMLKMIEGYLVAHPNEYA</sequence>
<dbReference type="SUPFAM" id="SSF55961">
    <property type="entry name" value="Bet v1-like"/>
    <property type="match status" value="2"/>
</dbReference>
<dbReference type="AlphaFoldDB" id="A0A0D9Y077"/>
<dbReference type="InterPro" id="IPR023393">
    <property type="entry name" value="START-like_dom_sf"/>
</dbReference>
<evidence type="ECO:0000313" key="6">
    <source>
        <dbReference type="Proteomes" id="UP000032180"/>
    </source>
</evidence>
<dbReference type="Proteomes" id="UP000032180">
    <property type="component" value="Chromosome 12"/>
</dbReference>
<dbReference type="EnsemblPlants" id="LPERR12G12580.2">
    <property type="protein sequence ID" value="LPERR12G12580.2"/>
    <property type="gene ID" value="LPERR12G12580"/>
</dbReference>
<dbReference type="GO" id="GO:0005634">
    <property type="term" value="C:nucleus"/>
    <property type="evidence" value="ECO:0007669"/>
    <property type="project" value="UniProtKB-SubCell"/>
</dbReference>
<feature type="domain" description="Bet v I/Major latex protein" evidence="4">
    <location>
        <begin position="19"/>
        <end position="165"/>
    </location>
</feature>
<name>A0A0D9Y077_9ORYZ</name>
<evidence type="ECO:0000256" key="1">
    <source>
        <dbReference type="ARBA" id="ARBA00004123"/>
    </source>
</evidence>
<keyword evidence="6" id="KW-1185">Reference proteome</keyword>
<dbReference type="GO" id="GO:0004864">
    <property type="term" value="F:protein phosphatase inhibitor activity"/>
    <property type="evidence" value="ECO:0007669"/>
    <property type="project" value="TreeGrafter"/>
</dbReference>
<dbReference type="eggNOG" id="ENOG502RXTQ">
    <property type="taxonomic scope" value="Eukaryota"/>
</dbReference>
<protein>
    <recommendedName>
        <fullName evidence="4">Bet v I/Major latex protein domain-containing protein</fullName>
    </recommendedName>
</protein>
<dbReference type="PANTHER" id="PTHR31213:SF168">
    <property type="entry name" value="OS12G0555100 PROTEIN"/>
    <property type="match status" value="1"/>
</dbReference>
<dbReference type="GO" id="GO:0038023">
    <property type="term" value="F:signaling receptor activity"/>
    <property type="evidence" value="ECO:0007669"/>
    <property type="project" value="TreeGrafter"/>
</dbReference>
<dbReference type="Pfam" id="PF00407">
    <property type="entry name" value="Bet_v_1"/>
    <property type="match status" value="2"/>
</dbReference>
<organism evidence="5 6">
    <name type="scientific">Leersia perrieri</name>
    <dbReference type="NCBI Taxonomy" id="77586"/>
    <lineage>
        <taxon>Eukaryota</taxon>
        <taxon>Viridiplantae</taxon>
        <taxon>Streptophyta</taxon>
        <taxon>Embryophyta</taxon>
        <taxon>Tracheophyta</taxon>
        <taxon>Spermatophyta</taxon>
        <taxon>Magnoliopsida</taxon>
        <taxon>Liliopsida</taxon>
        <taxon>Poales</taxon>
        <taxon>Poaceae</taxon>
        <taxon>BOP clade</taxon>
        <taxon>Oryzoideae</taxon>
        <taxon>Oryzeae</taxon>
        <taxon>Oryzinae</taxon>
        <taxon>Leersia</taxon>
    </lineage>
</organism>
<reference evidence="5" key="3">
    <citation type="submission" date="2015-04" db="UniProtKB">
        <authorList>
            <consortium name="EnsemblPlants"/>
        </authorList>
    </citation>
    <scope>IDENTIFICATION</scope>
</reference>
<dbReference type="PANTHER" id="PTHR31213">
    <property type="entry name" value="OS08G0374000 PROTEIN-RELATED"/>
    <property type="match status" value="1"/>
</dbReference>
<dbReference type="InterPro" id="IPR000916">
    <property type="entry name" value="Bet_v_I/MLP"/>
</dbReference>
<feature type="domain" description="Bet v I/Major latex protein" evidence="4">
    <location>
        <begin position="188"/>
        <end position="332"/>
    </location>
</feature>
<dbReference type="Gramene" id="LPERR12G12580.2">
    <property type="protein sequence ID" value="LPERR12G12580.2"/>
    <property type="gene ID" value="LPERR12G12580"/>
</dbReference>
<evidence type="ECO:0000259" key="4">
    <source>
        <dbReference type="Pfam" id="PF00407"/>
    </source>
</evidence>
<comment type="similarity">
    <text evidence="2">Belongs to the BetVI family.</text>
</comment>
<dbReference type="GO" id="GO:0006952">
    <property type="term" value="P:defense response"/>
    <property type="evidence" value="ECO:0007669"/>
    <property type="project" value="InterPro"/>
</dbReference>
<dbReference type="GO" id="GO:0005737">
    <property type="term" value="C:cytoplasm"/>
    <property type="evidence" value="ECO:0007669"/>
    <property type="project" value="TreeGrafter"/>
</dbReference>